<reference evidence="1 2" key="1">
    <citation type="submission" date="2019-03" db="EMBL/GenBank/DDBJ databases">
        <title>Single cell metagenomics reveals metabolic interactions within the superorganism composed of flagellate Streblomastix strix and complex community of Bacteroidetes bacteria on its surface.</title>
        <authorList>
            <person name="Treitli S.C."/>
            <person name="Kolisko M."/>
            <person name="Husnik F."/>
            <person name="Keeling P."/>
            <person name="Hampl V."/>
        </authorList>
    </citation>
    <scope>NUCLEOTIDE SEQUENCE [LARGE SCALE GENOMIC DNA]</scope>
    <source>
        <strain evidence="1">ST1C</strain>
    </source>
</reference>
<name>A0A5J4U6Y1_9EUKA</name>
<comment type="caution">
    <text evidence="1">The sequence shown here is derived from an EMBL/GenBank/DDBJ whole genome shotgun (WGS) entry which is preliminary data.</text>
</comment>
<accession>A0A5J4U6Y1</accession>
<protein>
    <submittedName>
        <fullName evidence="1">Uncharacterized protein</fullName>
    </submittedName>
</protein>
<feature type="non-terminal residue" evidence="1">
    <location>
        <position position="136"/>
    </location>
</feature>
<dbReference type="EMBL" id="SNRW01020163">
    <property type="protein sequence ID" value="KAA6365722.1"/>
    <property type="molecule type" value="Genomic_DNA"/>
</dbReference>
<dbReference type="AlphaFoldDB" id="A0A5J4U6Y1"/>
<proteinExistence type="predicted"/>
<gene>
    <name evidence="1" type="ORF">EZS28_038751</name>
</gene>
<sequence length="136" mass="15388">MALFIDPESSQLQSTVGSQSNSKVFEKYQMQGDASAKFQLSQSIPQMGPTLSVSSSEPDQYEYIQDDFMDSQECEAFYDFIECVIKFAYNGRMKAAISEQEHIDPESHQRLDAAFWGFEPESDIQLWTACILAEAT</sequence>
<dbReference type="Proteomes" id="UP000324800">
    <property type="component" value="Unassembled WGS sequence"/>
</dbReference>
<evidence type="ECO:0000313" key="1">
    <source>
        <dbReference type="EMBL" id="KAA6365722.1"/>
    </source>
</evidence>
<organism evidence="1 2">
    <name type="scientific">Streblomastix strix</name>
    <dbReference type="NCBI Taxonomy" id="222440"/>
    <lineage>
        <taxon>Eukaryota</taxon>
        <taxon>Metamonada</taxon>
        <taxon>Preaxostyla</taxon>
        <taxon>Oxymonadida</taxon>
        <taxon>Streblomastigidae</taxon>
        <taxon>Streblomastix</taxon>
    </lineage>
</organism>
<evidence type="ECO:0000313" key="2">
    <source>
        <dbReference type="Proteomes" id="UP000324800"/>
    </source>
</evidence>